<proteinExistence type="inferred from homology"/>
<feature type="compositionally biased region" description="Polar residues" evidence="6">
    <location>
        <begin position="484"/>
        <end position="502"/>
    </location>
</feature>
<keyword evidence="4" id="KW-0233">DNA recombination</keyword>
<dbReference type="InterPro" id="IPR003798">
    <property type="entry name" value="DNA_recombination_RmuC"/>
</dbReference>
<evidence type="ECO:0000256" key="4">
    <source>
        <dbReference type="ARBA" id="ARBA00023172"/>
    </source>
</evidence>
<name>A0A1N6DDT0_9GAMM</name>
<reference evidence="8 9" key="1">
    <citation type="submission" date="2016-11" db="EMBL/GenBank/DDBJ databases">
        <authorList>
            <person name="Jaros S."/>
            <person name="Januszkiewicz K."/>
            <person name="Wedrychowicz H."/>
        </authorList>
    </citation>
    <scope>NUCLEOTIDE SEQUENCE [LARGE SCALE GENOMIC DNA]</scope>
    <source>
        <strain evidence="8 9">DSM 17737</strain>
    </source>
</reference>
<evidence type="ECO:0000256" key="7">
    <source>
        <dbReference type="SAM" id="Phobius"/>
    </source>
</evidence>
<dbReference type="Proteomes" id="UP000198461">
    <property type="component" value="Unassembled WGS sequence"/>
</dbReference>
<dbReference type="AlphaFoldDB" id="A0A1N6DDT0"/>
<feature type="coiled-coil region" evidence="5">
    <location>
        <begin position="44"/>
        <end position="242"/>
    </location>
</feature>
<evidence type="ECO:0000256" key="3">
    <source>
        <dbReference type="ARBA" id="ARBA00023054"/>
    </source>
</evidence>
<dbReference type="PANTHER" id="PTHR30563:SF0">
    <property type="entry name" value="DNA RECOMBINATION PROTEIN RMUC"/>
    <property type="match status" value="1"/>
</dbReference>
<keyword evidence="7" id="KW-1133">Transmembrane helix</keyword>
<evidence type="ECO:0000313" key="9">
    <source>
        <dbReference type="Proteomes" id="UP000198461"/>
    </source>
</evidence>
<keyword evidence="7" id="KW-0812">Transmembrane</keyword>
<gene>
    <name evidence="8" type="ORF">SAMN05443662_0069</name>
</gene>
<evidence type="ECO:0000256" key="1">
    <source>
        <dbReference type="ARBA" id="ARBA00003416"/>
    </source>
</evidence>
<dbReference type="OrthoDB" id="9765111at2"/>
<dbReference type="Pfam" id="PF02646">
    <property type="entry name" value="RmuC"/>
    <property type="match status" value="1"/>
</dbReference>
<dbReference type="EMBL" id="FSRE01000001">
    <property type="protein sequence ID" value="SIN68970.1"/>
    <property type="molecule type" value="Genomic_DNA"/>
</dbReference>
<evidence type="ECO:0000313" key="8">
    <source>
        <dbReference type="EMBL" id="SIN68970.1"/>
    </source>
</evidence>
<accession>A0A1N6DDT0</accession>
<evidence type="ECO:0000256" key="2">
    <source>
        <dbReference type="ARBA" id="ARBA00009840"/>
    </source>
</evidence>
<keyword evidence="7" id="KW-0472">Membrane</keyword>
<comment type="similarity">
    <text evidence="2">Belongs to the RmuC family.</text>
</comment>
<feature type="region of interest" description="Disordered" evidence="6">
    <location>
        <begin position="481"/>
        <end position="502"/>
    </location>
</feature>
<dbReference type="GO" id="GO:0006310">
    <property type="term" value="P:DNA recombination"/>
    <property type="evidence" value="ECO:0007669"/>
    <property type="project" value="UniProtKB-KW"/>
</dbReference>
<dbReference type="RefSeq" id="WP_074200420.1">
    <property type="nucleotide sequence ID" value="NZ_FSRE01000001.1"/>
</dbReference>
<dbReference type="PANTHER" id="PTHR30563">
    <property type="entry name" value="DNA RECOMBINATION PROTEIN RMUC"/>
    <property type="match status" value="1"/>
</dbReference>
<sequence>MPELIALVAIVIVMAAVVGLSLWRFEKRRADTLAARLAEAEPALQHTRDELIETRSHLDHAREESARLQREIEDLRAQLASANGRLQQQAALQGRMEGLEQTLVQTRTQLQTLEQDKAALQRELNALSAQRAELETRLEEQTRQHAEQIRLLEDAKKQLASEFENLSNRLFEQKQQQFSTTSRQQLEAVMQPWREQLEQFRKRLDEMHTQQHSSLGKLKGELNTLKALNESLSKEAQTLSEALRGESKTQGNWGELQLERLLQAAGLREGEEYVREASFSTETGRQRPDVLINLPDGKHIVVDAKVSLTAYTRALEADDEAARKAAIKAHVDSVKKHVDELGGKQYHLIDELNAPEFTLMFMPIEGAYVMALEADPHLQEYAYRQNVAIVTAPTLLVTLKTVGHLWKLAHQDRRMLELMDEAGKLHDKFVDFIKDFDAIRQRLDQAQKAWQAADTKLQSGTGHIVRRIEKIGALSARVRKQLPESRSSLAQSEASAGELSSE</sequence>
<dbReference type="Gene3D" id="1.10.287.1490">
    <property type="match status" value="1"/>
</dbReference>
<comment type="function">
    <text evidence="1">Involved in DNA recombination.</text>
</comment>
<protein>
    <submittedName>
        <fullName evidence="8">DNA recombination protein RmuC</fullName>
    </submittedName>
</protein>
<organism evidence="8 9">
    <name type="scientific">Sulfurivirga caldicuralii</name>
    <dbReference type="NCBI Taxonomy" id="364032"/>
    <lineage>
        <taxon>Bacteria</taxon>
        <taxon>Pseudomonadati</taxon>
        <taxon>Pseudomonadota</taxon>
        <taxon>Gammaproteobacteria</taxon>
        <taxon>Thiotrichales</taxon>
        <taxon>Piscirickettsiaceae</taxon>
        <taxon>Sulfurivirga</taxon>
    </lineage>
</organism>
<evidence type="ECO:0000256" key="6">
    <source>
        <dbReference type="SAM" id="MobiDB-lite"/>
    </source>
</evidence>
<feature type="transmembrane region" description="Helical" evidence="7">
    <location>
        <begin position="6"/>
        <end position="23"/>
    </location>
</feature>
<evidence type="ECO:0000256" key="5">
    <source>
        <dbReference type="SAM" id="Coils"/>
    </source>
</evidence>
<keyword evidence="3 5" id="KW-0175">Coiled coil</keyword>
<keyword evidence="9" id="KW-1185">Reference proteome</keyword>
<dbReference type="STRING" id="364032.SAMN05443662_0069"/>